<reference evidence="1 2" key="1">
    <citation type="journal article" date="2019" name="Nat. Med.">
        <title>A library of human gut bacterial isolates paired with longitudinal multiomics data enables mechanistic microbiome research.</title>
        <authorList>
            <person name="Poyet M."/>
            <person name="Groussin M."/>
            <person name="Gibbons S.M."/>
            <person name="Avila-Pacheco J."/>
            <person name="Jiang X."/>
            <person name="Kearney S.M."/>
            <person name="Perrotta A.R."/>
            <person name="Berdy B."/>
            <person name="Zhao S."/>
            <person name="Lieberman T.D."/>
            <person name="Swanson P.K."/>
            <person name="Smith M."/>
            <person name="Roesemann S."/>
            <person name="Alexander J.E."/>
            <person name="Rich S.A."/>
            <person name="Livny J."/>
            <person name="Vlamakis H."/>
            <person name="Clish C."/>
            <person name="Bullock K."/>
            <person name="Deik A."/>
            <person name="Scott J."/>
            <person name="Pierce K.A."/>
            <person name="Xavier R.J."/>
            <person name="Alm E.J."/>
        </authorList>
    </citation>
    <scope>NUCLEOTIDE SEQUENCE [LARGE SCALE GENOMIC DNA]</scope>
    <source>
        <strain evidence="1 2">BIOML-A11</strain>
    </source>
</reference>
<proteinExistence type="predicted"/>
<dbReference type="RefSeq" id="WP_154266952.1">
    <property type="nucleotide sequence ID" value="NZ_WKQP01000010.1"/>
</dbReference>
<name>A0A6L5T7S5_9FIRM</name>
<gene>
    <name evidence="1" type="ORF">GKE07_07990</name>
</gene>
<dbReference type="AlphaFoldDB" id="A0A6L5T7S5"/>
<comment type="caution">
    <text evidence="1">The sequence shown here is derived from an EMBL/GenBank/DDBJ whole genome shotgun (WGS) entry which is preliminary data.</text>
</comment>
<dbReference type="Proteomes" id="UP000479563">
    <property type="component" value="Unassembled WGS sequence"/>
</dbReference>
<evidence type="ECO:0000313" key="1">
    <source>
        <dbReference type="EMBL" id="MSC60136.1"/>
    </source>
</evidence>
<protein>
    <submittedName>
        <fullName evidence="1">Uncharacterized protein</fullName>
    </submittedName>
</protein>
<organism evidence="1 2">
    <name type="scientific">Agathobacter rectalis</name>
    <dbReference type="NCBI Taxonomy" id="39491"/>
    <lineage>
        <taxon>Bacteria</taxon>
        <taxon>Bacillati</taxon>
        <taxon>Bacillota</taxon>
        <taxon>Clostridia</taxon>
        <taxon>Lachnospirales</taxon>
        <taxon>Lachnospiraceae</taxon>
        <taxon>Agathobacter</taxon>
    </lineage>
</organism>
<dbReference type="EMBL" id="WKQP01000010">
    <property type="protein sequence ID" value="MSC60136.1"/>
    <property type="molecule type" value="Genomic_DNA"/>
</dbReference>
<sequence length="136" mass="15220">MSSREAKLDALTLAALRGIVTPLPQKQEDQERILSRMYNLGGVRLSHTPKEIIEKALRFGEQGAKLTHIVVNRIMGTDTVITFVISDREYTINSAEDLVTPNGVISYCYNATCPDCSELGYCFYAKRGDRNIHRIG</sequence>
<accession>A0A6L5T7S5</accession>
<evidence type="ECO:0000313" key="2">
    <source>
        <dbReference type="Proteomes" id="UP000479563"/>
    </source>
</evidence>